<feature type="compositionally biased region" description="Acidic residues" evidence="1">
    <location>
        <begin position="87"/>
        <end position="118"/>
    </location>
</feature>
<dbReference type="AlphaFoldDB" id="A0A7S4VB79"/>
<feature type="region of interest" description="Disordered" evidence="1">
    <location>
        <begin position="575"/>
        <end position="656"/>
    </location>
</feature>
<dbReference type="PANTHER" id="PTHR22951:SF5">
    <property type="entry name" value="PHOSPHATIDYLINOSITOL-BINDING CLATHRIN ASSEMBLY PROTEIN LAP"/>
    <property type="match status" value="1"/>
</dbReference>
<feature type="compositionally biased region" description="Basic and acidic residues" evidence="1">
    <location>
        <begin position="600"/>
        <end position="609"/>
    </location>
</feature>
<feature type="compositionally biased region" description="Acidic residues" evidence="1">
    <location>
        <begin position="610"/>
        <end position="656"/>
    </location>
</feature>
<dbReference type="InterPro" id="IPR011417">
    <property type="entry name" value="ANTH_dom"/>
</dbReference>
<dbReference type="GO" id="GO:0005546">
    <property type="term" value="F:phosphatidylinositol-4,5-bisphosphate binding"/>
    <property type="evidence" value="ECO:0007669"/>
    <property type="project" value="TreeGrafter"/>
</dbReference>
<feature type="chain" id="PRO_5031209028" description="ENTH domain-containing protein" evidence="2">
    <location>
        <begin position="19"/>
        <end position="656"/>
    </location>
</feature>
<dbReference type="InterPro" id="IPR013809">
    <property type="entry name" value="ENTH"/>
</dbReference>
<evidence type="ECO:0000313" key="4">
    <source>
        <dbReference type="EMBL" id="CAE4635492.1"/>
    </source>
</evidence>
<dbReference type="GO" id="GO:0048268">
    <property type="term" value="P:clathrin coat assembly"/>
    <property type="evidence" value="ECO:0007669"/>
    <property type="project" value="InterPro"/>
</dbReference>
<dbReference type="Pfam" id="PF07651">
    <property type="entry name" value="ANTH"/>
    <property type="match status" value="1"/>
</dbReference>
<organism evidence="4">
    <name type="scientific">Ditylum brightwellii</name>
    <dbReference type="NCBI Taxonomy" id="49249"/>
    <lineage>
        <taxon>Eukaryota</taxon>
        <taxon>Sar</taxon>
        <taxon>Stramenopiles</taxon>
        <taxon>Ochrophyta</taxon>
        <taxon>Bacillariophyta</taxon>
        <taxon>Mediophyceae</taxon>
        <taxon>Lithodesmiophycidae</taxon>
        <taxon>Lithodesmiales</taxon>
        <taxon>Lithodesmiaceae</taxon>
        <taxon>Ditylum</taxon>
    </lineage>
</organism>
<dbReference type="GO" id="GO:0006900">
    <property type="term" value="P:vesicle budding from membrane"/>
    <property type="evidence" value="ECO:0007669"/>
    <property type="project" value="TreeGrafter"/>
</dbReference>
<dbReference type="SMART" id="SM00273">
    <property type="entry name" value="ENTH"/>
    <property type="match status" value="1"/>
</dbReference>
<dbReference type="GO" id="GO:0032050">
    <property type="term" value="F:clathrin heavy chain binding"/>
    <property type="evidence" value="ECO:0007669"/>
    <property type="project" value="TreeGrafter"/>
</dbReference>
<dbReference type="Gene3D" id="1.25.40.90">
    <property type="match status" value="1"/>
</dbReference>
<feature type="compositionally biased region" description="Low complexity" evidence="1">
    <location>
        <begin position="188"/>
        <end position="204"/>
    </location>
</feature>
<evidence type="ECO:0000256" key="2">
    <source>
        <dbReference type="SAM" id="SignalP"/>
    </source>
</evidence>
<dbReference type="PANTHER" id="PTHR22951">
    <property type="entry name" value="CLATHRIN ASSEMBLY PROTEIN"/>
    <property type="match status" value="1"/>
</dbReference>
<dbReference type="PROSITE" id="PS50942">
    <property type="entry name" value="ENTH"/>
    <property type="match status" value="1"/>
</dbReference>
<feature type="signal peptide" evidence="2">
    <location>
        <begin position="1"/>
        <end position="18"/>
    </location>
</feature>
<dbReference type="GO" id="GO:0005545">
    <property type="term" value="F:1-phosphatidylinositol binding"/>
    <property type="evidence" value="ECO:0007669"/>
    <property type="project" value="TreeGrafter"/>
</dbReference>
<dbReference type="EMBL" id="HBNS01038167">
    <property type="protein sequence ID" value="CAE4635492.1"/>
    <property type="molecule type" value="Transcribed_RNA"/>
</dbReference>
<feature type="compositionally biased region" description="Low complexity" evidence="1">
    <location>
        <begin position="437"/>
        <end position="450"/>
    </location>
</feature>
<accession>A0A7S4VB79</accession>
<evidence type="ECO:0000256" key="1">
    <source>
        <dbReference type="SAM" id="MobiDB-lite"/>
    </source>
</evidence>
<dbReference type="GO" id="GO:0072583">
    <property type="term" value="P:clathrin-dependent endocytosis"/>
    <property type="evidence" value="ECO:0007669"/>
    <property type="project" value="InterPro"/>
</dbReference>
<dbReference type="InterPro" id="IPR008942">
    <property type="entry name" value="ENTH_VHS"/>
</dbReference>
<proteinExistence type="predicted"/>
<dbReference type="GO" id="GO:0005905">
    <property type="term" value="C:clathrin-coated pit"/>
    <property type="evidence" value="ECO:0007669"/>
    <property type="project" value="TreeGrafter"/>
</dbReference>
<keyword evidence="2" id="KW-0732">Signal</keyword>
<reference evidence="4" key="1">
    <citation type="submission" date="2021-01" db="EMBL/GenBank/DDBJ databases">
        <authorList>
            <person name="Corre E."/>
            <person name="Pelletier E."/>
            <person name="Niang G."/>
            <person name="Scheremetjew M."/>
            <person name="Finn R."/>
            <person name="Kale V."/>
            <person name="Holt S."/>
            <person name="Cochrane G."/>
            <person name="Meng A."/>
            <person name="Brown T."/>
            <person name="Cohen L."/>
        </authorList>
    </citation>
    <scope>NUCLEOTIDE SEQUENCE</scope>
    <source>
        <strain evidence="4">GSO104</strain>
    </source>
</reference>
<feature type="compositionally biased region" description="Low complexity" evidence="1">
    <location>
        <begin position="127"/>
        <end position="140"/>
    </location>
</feature>
<dbReference type="InterPro" id="IPR045192">
    <property type="entry name" value="AP180-like"/>
</dbReference>
<name>A0A7S4VB79_9STRA</name>
<gene>
    <name evidence="4" type="ORF">DBRI00130_LOCUS29792</name>
</gene>
<dbReference type="SUPFAM" id="SSF48464">
    <property type="entry name" value="ENTH/VHS domain"/>
    <property type="match status" value="1"/>
</dbReference>
<dbReference type="GO" id="GO:0000149">
    <property type="term" value="F:SNARE binding"/>
    <property type="evidence" value="ECO:0007669"/>
    <property type="project" value="TreeGrafter"/>
</dbReference>
<feature type="compositionally biased region" description="Low complexity" evidence="1">
    <location>
        <begin position="38"/>
        <end position="63"/>
    </location>
</feature>
<feature type="region of interest" description="Disordered" evidence="1">
    <location>
        <begin position="30"/>
        <end position="234"/>
    </location>
</feature>
<dbReference type="GO" id="GO:0030136">
    <property type="term" value="C:clathrin-coated vesicle"/>
    <property type="evidence" value="ECO:0007669"/>
    <property type="project" value="TreeGrafter"/>
</dbReference>
<protein>
    <recommendedName>
        <fullName evidence="3">ENTH domain-containing protein</fullName>
    </recommendedName>
</protein>
<sequence>MRIAFASSLLLSVLVALSSVDKNGVSLIASVDARKAPSRPSSAGRRSGGSPPSGGRKPSSSTSPRRRAPTPQYDDEESEVGGGFGFTDEDFNEDDYDAGEDEAVLDSDAVYDDEEEYYEPPNRRRGGSSPASRASSGRKATPPPQPGRGAKRATNVSRRSSAPPPRYADEYDYEDYDDYAPRAGRGGPPSSRAGRGGPPSSRAGSRGGRTRSGPPSRGGRGRGSNVVPYVGKEQPSTFTRGLSAIRDSIPDVATVRDAATSSITAVKDKSTKISSGIYREIKGLTSSELEQVMLKATRPDDQPVKGKHVERLVGVTYQISGRYDIYDAVLRKLWNKMAEKDWRTTIKALYILHRFSSDGGPDHQAALKARLRELRRTRDPKRKEKYFNSKQLLEGDATPENQPFRAFMARYAHYVLLRAQCFGGMFTEIKENPSAPPSSKKPSAAAAQKPITSTSLRPEHLEASQLLLKAGCACALKDGEECESTALALERVASDLIGLNTAVAIALNRALRGRESKGPVDQALIKRWCEFYSEELLPKTKKMVKKTSAKLDAYGLFLPSRMGASVAPELLKKGLQGEGEEEEKAESAAASESIEDKEEEVAKETTKQESEEEIEEEDEEEIDEEEEEEEIAEEEEGDEYDEYEYDIEEYYDDEEA</sequence>
<evidence type="ECO:0000259" key="3">
    <source>
        <dbReference type="PROSITE" id="PS50942"/>
    </source>
</evidence>
<feature type="domain" description="ENTH" evidence="3">
    <location>
        <begin position="281"/>
        <end position="429"/>
    </location>
</feature>
<feature type="region of interest" description="Disordered" evidence="1">
    <location>
        <begin position="432"/>
        <end position="455"/>
    </location>
</feature>